<dbReference type="InterPro" id="IPR017972">
    <property type="entry name" value="Cyt_P450_CS"/>
</dbReference>
<comment type="pathway">
    <text evidence="3">Secondary metabolite biosynthesis.</text>
</comment>
<evidence type="ECO:0000256" key="12">
    <source>
        <dbReference type="ARBA" id="ARBA00023136"/>
    </source>
</evidence>
<evidence type="ECO:0000256" key="6">
    <source>
        <dbReference type="ARBA" id="ARBA00022692"/>
    </source>
</evidence>
<evidence type="ECO:0000256" key="2">
    <source>
        <dbReference type="ARBA" id="ARBA00004370"/>
    </source>
</evidence>
<evidence type="ECO:0000256" key="13">
    <source>
        <dbReference type="PIRSR" id="PIRSR602401-1"/>
    </source>
</evidence>
<keyword evidence="6" id="KW-0812">Transmembrane</keyword>
<evidence type="ECO:0000256" key="9">
    <source>
        <dbReference type="ARBA" id="ARBA00023002"/>
    </source>
</evidence>
<dbReference type="Gramene" id="KQK95849">
    <property type="protein sequence ID" value="KQK95849"/>
    <property type="gene ID" value="SETIT_026236mg"/>
</dbReference>
<dbReference type="PRINTS" id="PR00463">
    <property type="entry name" value="EP450I"/>
</dbReference>
<dbReference type="GO" id="GO:0005506">
    <property type="term" value="F:iron ion binding"/>
    <property type="evidence" value="ECO:0007669"/>
    <property type="project" value="InterPro"/>
</dbReference>
<dbReference type="FunFam" id="1.10.630.10:FF:000055">
    <property type="entry name" value="Cytochrome P450 71A26"/>
    <property type="match status" value="1"/>
</dbReference>
<evidence type="ECO:0000256" key="10">
    <source>
        <dbReference type="ARBA" id="ARBA00023004"/>
    </source>
</evidence>
<dbReference type="EnsemblPlants" id="KQK95849">
    <property type="protein sequence ID" value="KQK95849"/>
    <property type="gene ID" value="SETIT_026236mg"/>
</dbReference>
<evidence type="ECO:0000313" key="17">
    <source>
        <dbReference type="Proteomes" id="UP000004995"/>
    </source>
</evidence>
<keyword evidence="5 13" id="KW-0349">Heme</keyword>
<dbReference type="GO" id="GO:0016709">
    <property type="term" value="F:oxidoreductase activity, acting on paired donors, with incorporation or reduction of molecular oxygen, NAD(P)H as one donor, and incorporation of one atom of oxygen"/>
    <property type="evidence" value="ECO:0000318"/>
    <property type="project" value="GO_Central"/>
</dbReference>
<reference evidence="16" key="3">
    <citation type="submission" date="2018-08" db="UniProtKB">
        <authorList>
            <consortium name="EnsemblPlants"/>
        </authorList>
    </citation>
    <scope>IDENTIFICATION</scope>
    <source>
        <strain evidence="16">Yugu1</strain>
    </source>
</reference>
<reference evidence="15 17" key="1">
    <citation type="journal article" date="2012" name="Nat. Biotechnol.">
        <title>Reference genome sequence of the model plant Setaria.</title>
        <authorList>
            <person name="Bennetzen J.L."/>
            <person name="Schmutz J."/>
            <person name="Wang H."/>
            <person name="Percifield R."/>
            <person name="Hawkins J."/>
            <person name="Pontaroli A.C."/>
            <person name="Estep M."/>
            <person name="Feng L."/>
            <person name="Vaughn J.N."/>
            <person name="Grimwood J."/>
            <person name="Jenkins J."/>
            <person name="Barry K."/>
            <person name="Lindquist E."/>
            <person name="Hellsten U."/>
            <person name="Deshpande S."/>
            <person name="Wang X."/>
            <person name="Wu X."/>
            <person name="Mitros T."/>
            <person name="Triplett J."/>
            <person name="Yang X."/>
            <person name="Ye C.Y."/>
            <person name="Mauro-Herrera M."/>
            <person name="Wang L."/>
            <person name="Li P."/>
            <person name="Sharma M."/>
            <person name="Sharma R."/>
            <person name="Ronald P.C."/>
            <person name="Panaud O."/>
            <person name="Kellogg E.A."/>
            <person name="Brutnell T.P."/>
            <person name="Doust A.N."/>
            <person name="Tuskan G.A."/>
            <person name="Rokhsar D."/>
            <person name="Devos K.M."/>
        </authorList>
    </citation>
    <scope>NUCLEOTIDE SEQUENCE [LARGE SCALE GENOMIC DNA]</scope>
    <source>
        <strain evidence="17">cv. Yugu1</strain>
        <strain evidence="15">Yugu1</strain>
    </source>
</reference>
<comment type="cofactor">
    <cofactor evidence="1 13">
        <name>heme</name>
        <dbReference type="ChEBI" id="CHEBI:30413"/>
    </cofactor>
</comment>
<name>K3ZI34_SETIT</name>
<dbReference type="SUPFAM" id="SSF48264">
    <property type="entry name" value="Cytochrome P450"/>
    <property type="match status" value="1"/>
</dbReference>
<dbReference type="AlphaFoldDB" id="K3ZI34"/>
<dbReference type="GO" id="GO:0016020">
    <property type="term" value="C:membrane"/>
    <property type="evidence" value="ECO:0000318"/>
    <property type="project" value="GO_Central"/>
</dbReference>
<accession>K3ZI34</accession>
<keyword evidence="11 14" id="KW-0503">Monooxygenase</keyword>
<dbReference type="PRINTS" id="PR00385">
    <property type="entry name" value="P450"/>
</dbReference>
<keyword evidence="7 13" id="KW-0479">Metal-binding</keyword>
<reference evidence="15" key="2">
    <citation type="submission" date="2015-07" db="EMBL/GenBank/DDBJ databases">
        <authorList>
            <person name="Noorani M."/>
        </authorList>
    </citation>
    <scope>NUCLEOTIDE SEQUENCE</scope>
    <source>
        <strain evidence="15">Yugu1</strain>
    </source>
</reference>
<keyword evidence="12" id="KW-0472">Membrane</keyword>
<evidence type="ECO:0000256" key="3">
    <source>
        <dbReference type="ARBA" id="ARBA00005179"/>
    </source>
</evidence>
<keyword evidence="9 14" id="KW-0560">Oxidoreductase</keyword>
<keyword evidence="8" id="KW-1133">Transmembrane helix</keyword>
<dbReference type="CDD" id="cd11072">
    <property type="entry name" value="CYP71-like"/>
    <property type="match status" value="1"/>
</dbReference>
<dbReference type="eggNOG" id="KOG0156">
    <property type="taxonomic scope" value="Eukaryota"/>
</dbReference>
<dbReference type="Proteomes" id="UP000004995">
    <property type="component" value="Unassembled WGS sequence"/>
</dbReference>
<dbReference type="OMA" id="IHCKLLG"/>
<comment type="similarity">
    <text evidence="4 14">Belongs to the cytochrome P450 family.</text>
</comment>
<evidence type="ECO:0000256" key="7">
    <source>
        <dbReference type="ARBA" id="ARBA00022723"/>
    </source>
</evidence>
<dbReference type="InterPro" id="IPR036396">
    <property type="entry name" value="Cyt_P450_sf"/>
</dbReference>
<organism evidence="16 17">
    <name type="scientific">Setaria italica</name>
    <name type="common">Foxtail millet</name>
    <name type="synonym">Panicum italicum</name>
    <dbReference type="NCBI Taxonomy" id="4555"/>
    <lineage>
        <taxon>Eukaryota</taxon>
        <taxon>Viridiplantae</taxon>
        <taxon>Streptophyta</taxon>
        <taxon>Embryophyta</taxon>
        <taxon>Tracheophyta</taxon>
        <taxon>Spermatophyta</taxon>
        <taxon>Magnoliopsida</taxon>
        <taxon>Liliopsida</taxon>
        <taxon>Poales</taxon>
        <taxon>Poaceae</taxon>
        <taxon>PACMAD clade</taxon>
        <taxon>Panicoideae</taxon>
        <taxon>Panicodae</taxon>
        <taxon>Paniceae</taxon>
        <taxon>Cenchrinae</taxon>
        <taxon>Setaria</taxon>
    </lineage>
</organism>
<dbReference type="PROSITE" id="PS00086">
    <property type="entry name" value="CYTOCHROME_P450"/>
    <property type="match status" value="1"/>
</dbReference>
<dbReference type="EMBL" id="CM003535">
    <property type="protein sequence ID" value="RCV39589.1"/>
    <property type="molecule type" value="Genomic_DNA"/>
</dbReference>
<dbReference type="Pfam" id="PF00067">
    <property type="entry name" value="p450"/>
    <property type="match status" value="1"/>
</dbReference>
<comment type="subcellular location">
    <subcellularLocation>
        <location evidence="2">Membrane</location>
    </subcellularLocation>
</comment>
<evidence type="ECO:0000256" key="4">
    <source>
        <dbReference type="ARBA" id="ARBA00010617"/>
    </source>
</evidence>
<protein>
    <submittedName>
        <fullName evidence="15 16">Uncharacterized protein</fullName>
    </submittedName>
</protein>
<evidence type="ECO:0000256" key="1">
    <source>
        <dbReference type="ARBA" id="ARBA00001971"/>
    </source>
</evidence>
<evidence type="ECO:0000256" key="14">
    <source>
        <dbReference type="RuleBase" id="RU000461"/>
    </source>
</evidence>
<keyword evidence="17" id="KW-1185">Reference proteome</keyword>
<dbReference type="RefSeq" id="XP_004980880.1">
    <property type="nucleotide sequence ID" value="XM_004980823.2"/>
</dbReference>
<evidence type="ECO:0000313" key="16">
    <source>
        <dbReference type="EnsemblPlants" id="KQK95849"/>
    </source>
</evidence>
<feature type="binding site" description="axial binding residue" evidence="13">
    <location>
        <position position="455"/>
    </location>
    <ligand>
        <name>heme</name>
        <dbReference type="ChEBI" id="CHEBI:30413"/>
    </ligand>
    <ligandPart>
        <name>Fe</name>
        <dbReference type="ChEBI" id="CHEBI:18248"/>
    </ligandPart>
</feature>
<dbReference type="InterPro" id="IPR002401">
    <property type="entry name" value="Cyt_P450_E_grp-I"/>
</dbReference>
<dbReference type="OrthoDB" id="1055148at2759"/>
<dbReference type="KEGG" id="sita:101772804"/>
<sequence length="513" mass="56843">MAPVLEHLFEHASPQSLALVFLLFVVAVRLATPKSRSEKLLSKLPSPPFKLPIIGHLHLIGSLPHHSLRDLAKRHGPDVLLLRLGAVPTLVVSSPGAAKAVLRTHDHVFASRPRSAVADVLFYGCTDVGFAPYGEYWRQAKKVITTHLLTAAKVRSNRAAREHEVQLVLAKVTAAATMGMAVDVSELFSFFANDIVCQAVTGRLPREQGRNQLFRELLETNAKLLGGFNLDDYFPSLARFDMVSAKAVKHRKIWDDLLDSLIDKHKSKTVVDGEDEEDFIDVLLAVQQEYGLTTDNVKAILMDMFEAGTDTTYIALDYAMAELMRNPKAMTKLQAEVRGCAASKGKKKELVTEHDLSSGMSYLKAVMRESMRLHVPGALLIPHLAMAECDVEGYTIPSGTRVIVNAWALGRDATTWESAEEFMPERFMEEAVDAASDFLGNDFRFLPFGSGRRMCPGVNFTTASFEIILANLIYHFNWELPPGSAGIDMAESYGLDVHRKEKLLLIPRMAQDV</sequence>
<dbReference type="GeneID" id="101772804"/>
<dbReference type="STRING" id="4555.K3ZI34"/>
<dbReference type="PROSITE" id="PS50096">
    <property type="entry name" value="IQ"/>
    <property type="match status" value="1"/>
</dbReference>
<evidence type="ECO:0000313" key="15">
    <source>
        <dbReference type="EMBL" id="RCV39589.1"/>
    </source>
</evidence>
<proteinExistence type="inferred from homology"/>
<dbReference type="HOGENOM" id="CLU_001570_4_1_1"/>
<keyword evidence="10 13" id="KW-0408">Iron</keyword>
<evidence type="ECO:0000256" key="5">
    <source>
        <dbReference type="ARBA" id="ARBA00022617"/>
    </source>
</evidence>
<evidence type="ECO:0000256" key="8">
    <source>
        <dbReference type="ARBA" id="ARBA00022989"/>
    </source>
</evidence>
<gene>
    <name evidence="16" type="primary">LOC101772804</name>
    <name evidence="15" type="ORF">SETIT_8G236100v2</name>
</gene>
<dbReference type="PANTHER" id="PTHR47955">
    <property type="entry name" value="CYTOCHROME P450 FAMILY 71 PROTEIN"/>
    <property type="match status" value="1"/>
</dbReference>
<dbReference type="Gene3D" id="1.10.630.10">
    <property type="entry name" value="Cytochrome P450"/>
    <property type="match status" value="1"/>
</dbReference>
<dbReference type="EMBL" id="AGNK02005231">
    <property type="status" value="NOT_ANNOTATED_CDS"/>
    <property type="molecule type" value="Genomic_DNA"/>
</dbReference>
<evidence type="ECO:0000256" key="11">
    <source>
        <dbReference type="ARBA" id="ARBA00023033"/>
    </source>
</evidence>
<dbReference type="GO" id="GO:0020037">
    <property type="term" value="F:heme binding"/>
    <property type="evidence" value="ECO:0007669"/>
    <property type="project" value="InterPro"/>
</dbReference>
<dbReference type="InterPro" id="IPR001128">
    <property type="entry name" value="Cyt_P450"/>
</dbReference>
<dbReference type="PANTHER" id="PTHR47955:SF14">
    <property type="entry name" value="OS01G0543600 PROTEIN"/>
    <property type="match status" value="1"/>
</dbReference>